<evidence type="ECO:0000313" key="2">
    <source>
        <dbReference type="Proteomes" id="UP000191897"/>
    </source>
</evidence>
<evidence type="ECO:0000313" key="1">
    <source>
        <dbReference type="EMBL" id="CUX18196.1"/>
    </source>
</evidence>
<sequence>MLLLLNKGFKPFIADYQILEIIADDLGSVGD</sequence>
<reference evidence="1 2" key="1">
    <citation type="submission" date="2016-01" db="EMBL/GenBank/DDBJ databases">
        <authorList>
            <person name="Oliw E.H."/>
        </authorList>
    </citation>
    <scope>NUCLEOTIDE SEQUENCE [LARGE SCALE GENOMIC DNA]</scope>
    <source>
        <strain evidence="1 2">Kerr 14</strain>
    </source>
</reference>
<proteinExistence type="predicted"/>
<name>A0A1S7PB30_AGRTU</name>
<organism evidence="1 2">
    <name type="scientific">Agrobacterium tumefaciens str. Kerr 14</name>
    <dbReference type="NCBI Taxonomy" id="1183424"/>
    <lineage>
        <taxon>Bacteria</taxon>
        <taxon>Pseudomonadati</taxon>
        <taxon>Pseudomonadota</taxon>
        <taxon>Alphaproteobacteria</taxon>
        <taxon>Hyphomicrobiales</taxon>
        <taxon>Rhizobiaceae</taxon>
        <taxon>Rhizobium/Agrobacterium group</taxon>
        <taxon>Agrobacterium</taxon>
        <taxon>Agrobacterium tumefaciens complex</taxon>
    </lineage>
</organism>
<protein>
    <submittedName>
        <fullName evidence="1">Uncharacterized protein</fullName>
    </submittedName>
</protein>
<dbReference type="Proteomes" id="UP000191897">
    <property type="component" value="Unassembled WGS sequence"/>
</dbReference>
<dbReference type="EMBL" id="FBWC01000008">
    <property type="protein sequence ID" value="CUX18196.1"/>
    <property type="molecule type" value="Genomic_DNA"/>
</dbReference>
<dbReference type="AlphaFoldDB" id="A0A1S7PB30"/>
<accession>A0A1S7PB30</accession>
<gene>
    <name evidence="1" type="ORF">AGR4C_Cc160260</name>
</gene>